<keyword evidence="3" id="KW-1185">Reference proteome</keyword>
<protein>
    <submittedName>
        <fullName evidence="2">Chemotaxis protein CheW</fullName>
    </submittedName>
</protein>
<evidence type="ECO:0000259" key="1">
    <source>
        <dbReference type="PROSITE" id="PS50851"/>
    </source>
</evidence>
<accession>A0ABU5W0L8</accession>
<sequence length="173" mass="18922">MNRIEKNLSSDHRAQAQSDDSLRYLIFSLSEEEFAIPLLDVKEVIGLSATTPIPNTPAYFKGIINLRGQVISIMDLRLKLNLKKADYGPEASIIILDMDSHFLGVIVDSINCVLPFTPEEMSEAPSSAVTSVKEAFIKSIGKKDKRLILNLDIGAILNPADRGALGTVKKLVA</sequence>
<dbReference type="InterPro" id="IPR036061">
    <property type="entry name" value="CheW-like_dom_sf"/>
</dbReference>
<dbReference type="SMART" id="SM00260">
    <property type="entry name" value="CheW"/>
    <property type="match status" value="1"/>
</dbReference>
<dbReference type="RefSeq" id="WP_323577364.1">
    <property type="nucleotide sequence ID" value="NZ_JAYGJQ010000002.1"/>
</dbReference>
<feature type="domain" description="CheW-like" evidence="1">
    <location>
        <begin position="21"/>
        <end position="162"/>
    </location>
</feature>
<dbReference type="Gene3D" id="2.40.50.180">
    <property type="entry name" value="CheA-289, Domain 4"/>
    <property type="match status" value="1"/>
</dbReference>
<dbReference type="Proteomes" id="UP001302274">
    <property type="component" value="Unassembled WGS sequence"/>
</dbReference>
<proteinExistence type="predicted"/>
<organism evidence="2 3">
    <name type="scientific">Bacteriovorax antarcticus</name>
    <dbReference type="NCBI Taxonomy" id="3088717"/>
    <lineage>
        <taxon>Bacteria</taxon>
        <taxon>Pseudomonadati</taxon>
        <taxon>Bdellovibrionota</taxon>
        <taxon>Bacteriovoracia</taxon>
        <taxon>Bacteriovoracales</taxon>
        <taxon>Bacteriovoracaceae</taxon>
        <taxon>Bacteriovorax</taxon>
    </lineage>
</organism>
<dbReference type="EMBL" id="JAYGJQ010000002">
    <property type="protein sequence ID" value="MEA9357375.1"/>
    <property type="molecule type" value="Genomic_DNA"/>
</dbReference>
<name>A0ABU5W0L8_9BACT</name>
<dbReference type="PANTHER" id="PTHR22617:SF23">
    <property type="entry name" value="CHEMOTAXIS PROTEIN CHEW"/>
    <property type="match status" value="1"/>
</dbReference>
<dbReference type="SUPFAM" id="SSF50341">
    <property type="entry name" value="CheW-like"/>
    <property type="match status" value="1"/>
</dbReference>
<dbReference type="Gene3D" id="2.30.30.40">
    <property type="entry name" value="SH3 Domains"/>
    <property type="match status" value="1"/>
</dbReference>
<dbReference type="PANTHER" id="PTHR22617">
    <property type="entry name" value="CHEMOTAXIS SENSOR HISTIDINE KINASE-RELATED"/>
    <property type="match status" value="1"/>
</dbReference>
<dbReference type="Pfam" id="PF01584">
    <property type="entry name" value="CheW"/>
    <property type="match status" value="1"/>
</dbReference>
<dbReference type="PROSITE" id="PS50851">
    <property type="entry name" value="CHEW"/>
    <property type="match status" value="1"/>
</dbReference>
<gene>
    <name evidence="2" type="ORF">SHI21_14205</name>
</gene>
<evidence type="ECO:0000313" key="3">
    <source>
        <dbReference type="Proteomes" id="UP001302274"/>
    </source>
</evidence>
<reference evidence="2 3" key="1">
    <citation type="submission" date="2023-11" db="EMBL/GenBank/DDBJ databases">
        <title>A Novel Polar Bacteriovorax (B. antarcticus) Isolated from the Biocrust in Antarctica.</title>
        <authorList>
            <person name="Mun W."/>
            <person name="Choi S.Y."/>
            <person name="Mitchell R.J."/>
        </authorList>
    </citation>
    <scope>NUCLEOTIDE SEQUENCE [LARGE SCALE GENOMIC DNA]</scope>
    <source>
        <strain evidence="2 3">PP10</strain>
    </source>
</reference>
<evidence type="ECO:0000313" key="2">
    <source>
        <dbReference type="EMBL" id="MEA9357375.1"/>
    </source>
</evidence>
<comment type="caution">
    <text evidence="2">The sequence shown here is derived from an EMBL/GenBank/DDBJ whole genome shotgun (WGS) entry which is preliminary data.</text>
</comment>
<dbReference type="InterPro" id="IPR002545">
    <property type="entry name" value="CheW-lke_dom"/>
</dbReference>
<dbReference type="InterPro" id="IPR039315">
    <property type="entry name" value="CheW"/>
</dbReference>